<sequence>MARILAHTSKEGFYLRRQTTTVVNYFRDGSYYDTHYYQTYTGLSFKSPTQGSDGTKATSYSRCIIRAVGYPAKITHKASGGVSEMDNSFGSWLTMSKSPWSQLSLAQGSVSPSAHLRLSAIAGATAKLHGRQAFILEDLAQSARTAREAYDVFKSIVKATGRYLVVLNAAISFWDANHGVPSKRGGPKRQRHSADSWLRRLAKAWLAWYYGIKPLISTLNAIGAASKPRMRSIKVTSRYSGQLDPSSLYDHSAYYSANGYKYRGKCHEETTCRMHLDVVMSDDLAALASLGFTGGSNPFASDATDSYGDTISDGDVIVLGWALLPYSFVFDWIVPVEKFLSTLSWKPGITYKGGYISDYMGGSSECIVEDGAFGYTGKNGSMPKGRVEAVLFQRETYHNYPPPAALAVNLSISPVNSLNAAALLLANFKR</sequence>
<keyword evidence="2" id="KW-0945">Host-virus interaction</keyword>
<dbReference type="EMBL" id="BK013729">
    <property type="protein sequence ID" value="DAD51132.1"/>
    <property type="molecule type" value="Genomic_RNA"/>
</dbReference>
<keyword evidence="4" id="KW-0946">Virion</keyword>
<keyword evidence="9" id="KW-1185">Reference proteome</keyword>
<evidence type="ECO:0000256" key="5">
    <source>
        <dbReference type="ARBA" id="ARBA00023104"/>
    </source>
</evidence>
<comment type="similarity">
    <text evidence="7">Belongs to the Leviviricetes maturation protein family.</text>
</comment>
<evidence type="ECO:0000256" key="7">
    <source>
        <dbReference type="ARBA" id="ARBA00035110"/>
    </source>
</evidence>
<keyword evidence="6" id="KW-1160">Virus entry into host cell</keyword>
<name>A0A8S5L121_9VIRU</name>
<evidence type="ECO:0000256" key="4">
    <source>
        <dbReference type="ARBA" id="ARBA00022844"/>
    </source>
</evidence>
<dbReference type="GO" id="GO:0044423">
    <property type="term" value="C:virion component"/>
    <property type="evidence" value="ECO:0007669"/>
    <property type="project" value="UniProtKB-KW"/>
</dbReference>
<evidence type="ECO:0000256" key="2">
    <source>
        <dbReference type="ARBA" id="ARBA00022581"/>
    </source>
</evidence>
<evidence type="ECO:0000313" key="9">
    <source>
        <dbReference type="Proteomes" id="UP000678319"/>
    </source>
</evidence>
<dbReference type="GeneID" id="80399082"/>
<organism evidence="8 9">
    <name type="scientific">ssRNA phage SRR7976310_5</name>
    <dbReference type="NCBI Taxonomy" id="2786683"/>
    <lineage>
        <taxon>Viruses</taxon>
        <taxon>Riboviria</taxon>
        <taxon>Orthornavirae</taxon>
        <taxon>Lenarviricota</taxon>
        <taxon>Leviviricetes</taxon>
        <taxon>Norzivirales</taxon>
        <taxon>Fiersviridae</taxon>
        <taxon>Tahluvirus</taxon>
        <taxon>Tahluvirus peladaptatum</taxon>
    </lineage>
</organism>
<dbReference type="RefSeq" id="YP_010769925.1">
    <property type="nucleotide sequence ID" value="NC_074111.1"/>
</dbReference>
<evidence type="ECO:0000313" key="8">
    <source>
        <dbReference type="EMBL" id="DAD51132.1"/>
    </source>
</evidence>
<gene>
    <name evidence="8" type="primary">SRR7976310_5_2</name>
</gene>
<comment type="subcellular location">
    <subcellularLocation>
        <location evidence="1">Virion</location>
    </subcellularLocation>
</comment>
<protein>
    <submittedName>
        <fullName evidence="8">Maturation protein</fullName>
    </submittedName>
</protein>
<dbReference type="Proteomes" id="UP000678319">
    <property type="component" value="Segment"/>
</dbReference>
<evidence type="ECO:0000256" key="6">
    <source>
        <dbReference type="ARBA" id="ARBA00023296"/>
    </source>
</evidence>
<dbReference type="InterPro" id="IPR005563">
    <property type="entry name" value="A_protein"/>
</dbReference>
<evidence type="ECO:0000256" key="3">
    <source>
        <dbReference type="ARBA" id="ARBA00022804"/>
    </source>
</evidence>
<dbReference type="GO" id="GO:0039666">
    <property type="term" value="P:virion attachment to host cell pilus"/>
    <property type="evidence" value="ECO:0007669"/>
    <property type="project" value="UniProtKB-KW"/>
</dbReference>
<dbReference type="Pfam" id="PF03863">
    <property type="entry name" value="Phage_mat-A"/>
    <property type="match status" value="1"/>
</dbReference>
<reference evidence="8" key="1">
    <citation type="submission" date="2020-09" db="EMBL/GenBank/DDBJ databases">
        <title>Leviviricetes taxonomy.</title>
        <authorList>
            <person name="Stockdale S.R."/>
            <person name="Callanan J."/>
            <person name="Adriaenssens E.M."/>
            <person name="Kuhn J.H."/>
            <person name="Rumnieks J."/>
            <person name="Shkoporov A."/>
            <person name="Draper L.A."/>
            <person name="Ross P."/>
            <person name="Hill C."/>
        </authorList>
    </citation>
    <scope>NUCLEOTIDE SEQUENCE</scope>
</reference>
<keyword evidence="5" id="KW-1175">Viral attachment to host cell pilus</keyword>
<keyword evidence="3" id="KW-1161">Viral attachment to host cell</keyword>
<proteinExistence type="inferred from homology"/>
<dbReference type="KEGG" id="vg:80399082"/>
<evidence type="ECO:0000256" key="1">
    <source>
        <dbReference type="ARBA" id="ARBA00004328"/>
    </source>
</evidence>
<accession>A0A8S5L121</accession>